<reference evidence="1" key="1">
    <citation type="submission" date="2022-10" db="EMBL/GenBank/DDBJ databases">
        <authorList>
            <person name="Chen Y."/>
            <person name="Dougan E. K."/>
            <person name="Chan C."/>
            <person name="Rhodes N."/>
            <person name="Thang M."/>
        </authorList>
    </citation>
    <scope>NUCLEOTIDE SEQUENCE</scope>
</reference>
<proteinExistence type="predicted"/>
<dbReference type="EMBL" id="CAMXCT030006559">
    <property type="protein sequence ID" value="CAL4803273.1"/>
    <property type="molecule type" value="Genomic_DNA"/>
</dbReference>
<comment type="caution">
    <text evidence="1">The sequence shown here is derived from an EMBL/GenBank/DDBJ whole genome shotgun (WGS) entry which is preliminary data.</text>
</comment>
<name>A0A9P1DUY5_9DINO</name>
<dbReference type="EMBL" id="CAMXCT020006559">
    <property type="protein sequence ID" value="CAL1169336.1"/>
    <property type="molecule type" value="Genomic_DNA"/>
</dbReference>
<evidence type="ECO:0000313" key="2">
    <source>
        <dbReference type="EMBL" id="CAL1169336.1"/>
    </source>
</evidence>
<dbReference type="EMBL" id="CAMXCT010006559">
    <property type="protein sequence ID" value="CAI4015961.1"/>
    <property type="molecule type" value="Genomic_DNA"/>
</dbReference>
<protein>
    <submittedName>
        <fullName evidence="1">Uncharacterized protein</fullName>
    </submittedName>
</protein>
<reference evidence="2" key="2">
    <citation type="submission" date="2024-04" db="EMBL/GenBank/DDBJ databases">
        <authorList>
            <person name="Chen Y."/>
            <person name="Shah S."/>
            <person name="Dougan E. K."/>
            <person name="Thang M."/>
            <person name="Chan C."/>
        </authorList>
    </citation>
    <scope>NUCLEOTIDE SEQUENCE [LARGE SCALE GENOMIC DNA]</scope>
</reference>
<evidence type="ECO:0000313" key="3">
    <source>
        <dbReference type="Proteomes" id="UP001152797"/>
    </source>
</evidence>
<sequence>MTAEQSLQLVQRLFEDVEASSSWRAEDVLYFLREDLDGVSATTATTATGTATSLRAALHDQVIQTLDAPDPNGDFGKIVCVLRWLGAPLVPHLVAWLRDFAALLAR</sequence>
<keyword evidence="3" id="KW-1185">Reference proteome</keyword>
<organism evidence="1">
    <name type="scientific">Cladocopium goreaui</name>
    <dbReference type="NCBI Taxonomy" id="2562237"/>
    <lineage>
        <taxon>Eukaryota</taxon>
        <taxon>Sar</taxon>
        <taxon>Alveolata</taxon>
        <taxon>Dinophyceae</taxon>
        <taxon>Suessiales</taxon>
        <taxon>Symbiodiniaceae</taxon>
        <taxon>Cladocopium</taxon>
    </lineage>
</organism>
<accession>A0A9P1DUY5</accession>
<dbReference type="Proteomes" id="UP001152797">
    <property type="component" value="Unassembled WGS sequence"/>
</dbReference>
<evidence type="ECO:0000313" key="1">
    <source>
        <dbReference type="EMBL" id="CAI4015961.1"/>
    </source>
</evidence>
<dbReference type="AlphaFoldDB" id="A0A9P1DUY5"/>
<gene>
    <name evidence="1" type="ORF">C1SCF055_LOCUS40748</name>
</gene>